<keyword evidence="6" id="KW-0663">Pyridoxal phosphate</keyword>
<evidence type="ECO:0000256" key="7">
    <source>
        <dbReference type="ARBA" id="ARBA00023239"/>
    </source>
</evidence>
<protein>
    <recommendedName>
        <fullName evidence="4">threonine-phosphate decarboxylase</fullName>
        <ecNumber evidence="4">4.1.1.81</ecNumber>
    </recommendedName>
    <alternativeName>
        <fullName evidence="8">L-threonine-O-3-phosphate decarboxylase</fullName>
    </alternativeName>
</protein>
<organism evidence="11 12">
    <name type="scientific">Caldanaerobacter subterraneus subsp. yonseiensis KB-1</name>
    <dbReference type="NCBI Taxonomy" id="1388761"/>
    <lineage>
        <taxon>Bacteria</taxon>
        <taxon>Bacillati</taxon>
        <taxon>Bacillota</taxon>
        <taxon>Clostridia</taxon>
        <taxon>Thermoanaerobacterales</taxon>
        <taxon>Thermoanaerobacteraceae</taxon>
        <taxon>Caldanaerobacter</taxon>
    </lineage>
</organism>
<comment type="catalytic activity">
    <reaction evidence="9">
        <text>O-phospho-L-threonine + H(+) = (R)-1-aminopropan-2-yl phosphate + CO2</text>
        <dbReference type="Rhea" id="RHEA:11492"/>
        <dbReference type="ChEBI" id="CHEBI:15378"/>
        <dbReference type="ChEBI" id="CHEBI:16526"/>
        <dbReference type="ChEBI" id="CHEBI:58563"/>
        <dbReference type="ChEBI" id="CHEBI:58675"/>
        <dbReference type="EC" id="4.1.1.81"/>
    </reaction>
</comment>
<dbReference type="NCBIfam" id="TIGR01140">
    <property type="entry name" value="L_thr_O3P_dcar"/>
    <property type="match status" value="1"/>
</dbReference>
<evidence type="ECO:0000256" key="5">
    <source>
        <dbReference type="ARBA" id="ARBA00022573"/>
    </source>
</evidence>
<dbReference type="Pfam" id="PF00155">
    <property type="entry name" value="Aminotran_1_2"/>
    <property type="match status" value="1"/>
</dbReference>
<dbReference type="PANTHER" id="PTHR42885:SF1">
    <property type="entry name" value="THREONINE-PHOSPHATE DECARBOXYLASE"/>
    <property type="match status" value="1"/>
</dbReference>
<proteinExistence type="predicted"/>
<evidence type="ECO:0000256" key="2">
    <source>
        <dbReference type="ARBA" id="ARBA00003444"/>
    </source>
</evidence>
<evidence type="ECO:0000256" key="8">
    <source>
        <dbReference type="ARBA" id="ARBA00029996"/>
    </source>
</evidence>
<dbReference type="GO" id="GO:0048472">
    <property type="term" value="F:threonine-phosphate decarboxylase activity"/>
    <property type="evidence" value="ECO:0007669"/>
    <property type="project" value="UniProtKB-EC"/>
</dbReference>
<evidence type="ECO:0000256" key="1">
    <source>
        <dbReference type="ARBA" id="ARBA00001933"/>
    </source>
</evidence>
<dbReference type="InterPro" id="IPR015421">
    <property type="entry name" value="PyrdxlP-dep_Trfase_major"/>
</dbReference>
<dbReference type="PANTHER" id="PTHR42885">
    <property type="entry name" value="HISTIDINOL-PHOSPHATE AMINOTRANSFERASE-RELATED"/>
    <property type="match status" value="1"/>
</dbReference>
<dbReference type="InterPro" id="IPR004839">
    <property type="entry name" value="Aminotransferase_I/II_large"/>
</dbReference>
<dbReference type="InterPro" id="IPR015424">
    <property type="entry name" value="PyrdxlP-dep_Trfase"/>
</dbReference>
<keyword evidence="5" id="KW-0169">Cobalamin biosynthesis</keyword>
<evidence type="ECO:0000256" key="9">
    <source>
        <dbReference type="ARBA" id="ARBA00048531"/>
    </source>
</evidence>
<comment type="function">
    <text evidence="2">Decarboxylates L-threonine-O-3-phosphate to yield (R)-1-amino-2-propanol O-2-phosphate, the precursor for the linkage between the nucleotide loop and the corrin ring in cobalamin.</text>
</comment>
<dbReference type="InterPro" id="IPR015422">
    <property type="entry name" value="PyrdxlP-dep_Trfase_small"/>
</dbReference>
<dbReference type="Gene3D" id="3.40.640.10">
    <property type="entry name" value="Type I PLP-dependent aspartate aminotransferase-like (Major domain)"/>
    <property type="match status" value="1"/>
</dbReference>
<evidence type="ECO:0000256" key="6">
    <source>
        <dbReference type="ARBA" id="ARBA00022898"/>
    </source>
</evidence>
<name>U5CTY3_CALSX</name>
<dbReference type="PATRIC" id="fig|1388761.3.peg.2009"/>
<dbReference type="GO" id="GO:0009236">
    <property type="term" value="P:cobalamin biosynthetic process"/>
    <property type="evidence" value="ECO:0007669"/>
    <property type="project" value="UniProtKB-UniPathway"/>
</dbReference>
<dbReference type="SUPFAM" id="SSF53383">
    <property type="entry name" value="PLP-dependent transferases"/>
    <property type="match status" value="1"/>
</dbReference>
<comment type="caution">
    <text evidence="11">The sequence shown here is derived from an EMBL/GenBank/DDBJ whole genome shotgun (WGS) entry which is preliminary data.</text>
</comment>
<evidence type="ECO:0000313" key="11">
    <source>
        <dbReference type="EMBL" id="ERM91577.1"/>
    </source>
</evidence>
<feature type="domain" description="Aminotransferase class I/classII large" evidence="10">
    <location>
        <begin position="16"/>
        <end position="344"/>
    </location>
</feature>
<dbReference type="Proteomes" id="UP000016856">
    <property type="component" value="Unassembled WGS sequence"/>
</dbReference>
<evidence type="ECO:0000256" key="4">
    <source>
        <dbReference type="ARBA" id="ARBA00012285"/>
    </source>
</evidence>
<comment type="pathway">
    <text evidence="3">Cofactor biosynthesis; adenosylcobalamin biosynthesis.</text>
</comment>
<keyword evidence="7" id="KW-0456">Lyase</keyword>
<dbReference type="AlphaFoldDB" id="U5CTY3"/>
<accession>U5CTY3</accession>
<dbReference type="EC" id="4.1.1.81" evidence="4"/>
<dbReference type="UniPathway" id="UPA00148"/>
<dbReference type="GO" id="GO:0030170">
    <property type="term" value="F:pyridoxal phosphate binding"/>
    <property type="evidence" value="ECO:0007669"/>
    <property type="project" value="InterPro"/>
</dbReference>
<sequence>MKPYEHGGNVYDYQGNLIDFSSNINPLGPPEWIWETIKEVDLSRYPDIRYRRLREAIAEYVGYGKENIIVGNGAAELIHLFVRAFKLKKPLIPSPSFLEYERAVKLNGGEPVYLKLEEEEGFKVNFAKVLSKIEEADGLILGNPNNPTGQGIIREEIGILLKKAELMDIPVLIDEAFIEFMKDYKKYEALPLVKKHDKLFVVRAVTKFFGMPGIRLGYGIGSPSLIQKLEEYKEPWTVNAFAEAVGRWLFKDREYIEKTREYVNAEIEHMLFSLRTIDYLVTFDTKVNFVLLKLKEGTVDEVKEKLLKRGILIRDASNFRYLDKRFFRVAVKKREDNLQLIEALRGLFGEEVMPDKERVVVGWGNFSNRGSKVRKK</sequence>
<evidence type="ECO:0000313" key="12">
    <source>
        <dbReference type="Proteomes" id="UP000016856"/>
    </source>
</evidence>
<comment type="cofactor">
    <cofactor evidence="1">
        <name>pyridoxal 5'-phosphate</name>
        <dbReference type="ChEBI" id="CHEBI:597326"/>
    </cofactor>
</comment>
<dbReference type="InterPro" id="IPR005860">
    <property type="entry name" value="CobD"/>
</dbReference>
<reference evidence="11 12" key="1">
    <citation type="journal article" date="2013" name="Genome Announc.">
        <title>Draft Genome Sequence of an Anaerobic and Extremophilic Bacterium, Caldanaerobacter yonseiensis, Isolated from a Geothermal Hot Stream.</title>
        <authorList>
            <person name="Lee S.J."/>
            <person name="Lee Y.J."/>
            <person name="Park G.S."/>
            <person name="Kim B.C."/>
            <person name="Lee S.J."/>
            <person name="Shin J.H."/>
            <person name="Lee D.W."/>
        </authorList>
    </citation>
    <scope>NUCLEOTIDE SEQUENCE [LARGE SCALE GENOMIC DNA]</scope>
    <source>
        <strain evidence="11 12">KB-1</strain>
    </source>
</reference>
<dbReference type="Gene3D" id="3.90.1150.10">
    <property type="entry name" value="Aspartate Aminotransferase, domain 1"/>
    <property type="match status" value="1"/>
</dbReference>
<gene>
    <name evidence="11" type="ORF">O163_09945</name>
</gene>
<dbReference type="EMBL" id="AXDC01000028">
    <property type="protein sequence ID" value="ERM91577.1"/>
    <property type="molecule type" value="Genomic_DNA"/>
</dbReference>
<dbReference type="CDD" id="cd00609">
    <property type="entry name" value="AAT_like"/>
    <property type="match status" value="1"/>
</dbReference>
<dbReference type="RefSeq" id="WP_022588322.1">
    <property type="nucleotide sequence ID" value="NZ_AXDC01000028.1"/>
</dbReference>
<evidence type="ECO:0000259" key="10">
    <source>
        <dbReference type="Pfam" id="PF00155"/>
    </source>
</evidence>
<evidence type="ECO:0000256" key="3">
    <source>
        <dbReference type="ARBA" id="ARBA00004953"/>
    </source>
</evidence>